<evidence type="ECO:0000313" key="2">
    <source>
        <dbReference type="Proteomes" id="UP000620139"/>
    </source>
</evidence>
<dbReference type="Proteomes" id="UP000620139">
    <property type="component" value="Unassembled WGS sequence"/>
</dbReference>
<name>A0A931IYD5_9BURK</name>
<reference evidence="1" key="1">
    <citation type="submission" date="2020-12" db="EMBL/GenBank/DDBJ databases">
        <title>The genome sequence of Inhella sp. 4Y17.</title>
        <authorList>
            <person name="Liu Y."/>
        </authorList>
    </citation>
    <scope>NUCLEOTIDE SEQUENCE</scope>
    <source>
        <strain evidence="1">4Y10</strain>
    </source>
</reference>
<gene>
    <name evidence="1" type="ORF">I7X43_05370</name>
</gene>
<comment type="caution">
    <text evidence="1">The sequence shown here is derived from an EMBL/GenBank/DDBJ whole genome shotgun (WGS) entry which is preliminary data.</text>
</comment>
<accession>A0A931IYD5</accession>
<organism evidence="1 2">
    <name type="scientific">Inhella gelatinilytica</name>
    <dbReference type="NCBI Taxonomy" id="2795030"/>
    <lineage>
        <taxon>Bacteria</taxon>
        <taxon>Pseudomonadati</taxon>
        <taxon>Pseudomonadota</taxon>
        <taxon>Betaproteobacteria</taxon>
        <taxon>Burkholderiales</taxon>
        <taxon>Sphaerotilaceae</taxon>
        <taxon>Inhella</taxon>
    </lineage>
</organism>
<dbReference type="AlphaFoldDB" id="A0A931IYD5"/>
<proteinExistence type="predicted"/>
<dbReference type="RefSeq" id="WP_198099903.1">
    <property type="nucleotide sequence ID" value="NZ_JAEDAL010000002.1"/>
</dbReference>
<sequence length="152" mass="16781">MKSQLVLRFEPDSDGAGELFVTASCERFAGAGSAWFAQDEVRAFGEKLQSGLTLTPGTEWRLEGGYWESGSSPPRLRDVLVGLRVYPIGRTGQIGIQVRLGDGTHEQQRPESRGWASFELPACYEDLHRFGAQMQRIVESSDATASLYPDEP</sequence>
<keyword evidence="2" id="KW-1185">Reference proteome</keyword>
<dbReference type="EMBL" id="JAEDAL010000002">
    <property type="protein sequence ID" value="MBH9552278.1"/>
    <property type="molecule type" value="Genomic_DNA"/>
</dbReference>
<evidence type="ECO:0000313" key="1">
    <source>
        <dbReference type="EMBL" id="MBH9552278.1"/>
    </source>
</evidence>
<protein>
    <submittedName>
        <fullName evidence="1">Uncharacterized protein</fullName>
    </submittedName>
</protein>